<evidence type="ECO:0000313" key="2">
    <source>
        <dbReference type="Proteomes" id="UP000026960"/>
    </source>
</evidence>
<reference evidence="1" key="2">
    <citation type="submission" date="2015-03" db="UniProtKB">
        <authorList>
            <consortium name="EnsemblPlants"/>
        </authorList>
    </citation>
    <scope>IDENTIFICATION</scope>
</reference>
<dbReference type="HOGENOM" id="CLU_2444336_0_0_1"/>
<organism evidence="1">
    <name type="scientific">Oryza barthii</name>
    <dbReference type="NCBI Taxonomy" id="65489"/>
    <lineage>
        <taxon>Eukaryota</taxon>
        <taxon>Viridiplantae</taxon>
        <taxon>Streptophyta</taxon>
        <taxon>Embryophyta</taxon>
        <taxon>Tracheophyta</taxon>
        <taxon>Spermatophyta</taxon>
        <taxon>Magnoliopsida</taxon>
        <taxon>Liliopsida</taxon>
        <taxon>Poales</taxon>
        <taxon>Poaceae</taxon>
        <taxon>BOP clade</taxon>
        <taxon>Oryzoideae</taxon>
        <taxon>Oryzeae</taxon>
        <taxon>Oryzinae</taxon>
        <taxon>Oryza</taxon>
    </lineage>
</organism>
<evidence type="ECO:0000313" key="1">
    <source>
        <dbReference type="EnsemblPlants" id="OBART04G23360.1"/>
    </source>
</evidence>
<dbReference type="PaxDb" id="65489-OBART04G23360.1"/>
<accession>A0A0D3FZI2</accession>
<dbReference type="Proteomes" id="UP000026960">
    <property type="component" value="Chromosome 4"/>
</dbReference>
<reference evidence="1" key="1">
    <citation type="journal article" date="2009" name="Rice">
        <title>De Novo Next Generation Sequencing of Plant Genomes.</title>
        <authorList>
            <person name="Rounsley S."/>
            <person name="Marri P.R."/>
            <person name="Yu Y."/>
            <person name="He R."/>
            <person name="Sisneros N."/>
            <person name="Goicoechea J.L."/>
            <person name="Lee S.J."/>
            <person name="Angelova A."/>
            <person name="Kudrna D."/>
            <person name="Luo M."/>
            <person name="Affourtit J."/>
            <person name="Desany B."/>
            <person name="Knight J."/>
            <person name="Niazi F."/>
            <person name="Egholm M."/>
            <person name="Wing R.A."/>
        </authorList>
    </citation>
    <scope>NUCLEOTIDE SEQUENCE [LARGE SCALE GENOMIC DNA]</scope>
    <source>
        <strain evidence="1">cv. IRGC 105608</strain>
    </source>
</reference>
<sequence>MPQPAGCFLIWESQAKMSMLSILMVPSLGSTIRKSTCTKVDFPLPVRPTIPTVFSAGITQVAWQNGRSDGSSCSQVLCSIYHFLLVIMLY</sequence>
<keyword evidence="2" id="KW-1185">Reference proteome</keyword>
<dbReference type="AlphaFoldDB" id="A0A0D3FZI2"/>
<dbReference type="Gramene" id="OBART04G23360.1">
    <property type="protein sequence ID" value="OBART04G23360.1"/>
    <property type="gene ID" value="OBART04G23360"/>
</dbReference>
<protein>
    <submittedName>
        <fullName evidence="1">Uncharacterized protein</fullName>
    </submittedName>
</protein>
<proteinExistence type="predicted"/>
<dbReference type="EnsemblPlants" id="OBART04G23360.1">
    <property type="protein sequence ID" value="OBART04G23360.1"/>
    <property type="gene ID" value="OBART04G23360"/>
</dbReference>
<name>A0A0D3FZI2_9ORYZ</name>